<dbReference type="InterPro" id="IPR036942">
    <property type="entry name" value="Beta-barrel_TonB_sf"/>
</dbReference>
<evidence type="ECO:0000313" key="15">
    <source>
        <dbReference type="EMBL" id="HIY88873.1"/>
    </source>
</evidence>
<gene>
    <name evidence="15" type="ORF">H9824_09245</name>
</gene>
<sequence>MRTLAFIILSCLFPCLLQAQELSGREHYAAAETAYRDGRFKEAVGLLREGEDAYDEALRPNVCRLYALCHLAMDDTEQAEHYVRLLLRYMPYYTLSLDDPVRFADLVEKNRVSRNTLVTASQQLETLEEAPVPVTLITEDMIKSAGAETLKDALTAYVPGITAVEGNSELNIAMHGVYTSEQQKILILLNGHRMNSRATNVQAPDYSISLDKVKQIEVLRGPASSLYGNAALTAVVNIITKEGKDVDGIKLSLATGSFGTYRGDLLAGKSGSHSDFIGWASVYASEGEAVSYPAHATGVWRRIPIDGNIYLNGFNRKPAYDVGCILQWNGHWKLYLNHQHAKMQSVYSYVAVRAPYTYEKYRRINGEKPGHGRTSTRGELQYYHQWKDLSLDANLYADIDRQMNYEVDGDTLPDGYTVILPEDEVFSFIEAKRGFFQLVQWDDYTYGASVKMSYTYGKEGRPHGTLLAGFQWENYTFASSDALLGDNFDRILLTMSEHNAQIRQGSEQSCSAFLQGKHYFTPCLIVNGGLRYDYRRRFNGKTVHSLSPRLAVIYKANRWSVKACYARSFVDAPYFYRANTVTTYRGSENLSPEYMNALQLVFTLSVPDIHLAYDCNLYYNQLSNLIYFDKSTAGTGKDTPVYTNAGSLGLFGVENSLSFTAPGWKAHMNLTYQRVTQSENYIVTGNSVNGIPSVTCNLLLSKSILQNKRHTLWLDAHLSCHSRQHLPVSGYVDGKPHQDDHYAIKGSCILNMGIHYEWNRRMETSLTCKNVLDTWYTRASMYDIDVPQQGRSLLWKIGYKF</sequence>
<dbReference type="Pfam" id="PF07715">
    <property type="entry name" value="Plug"/>
    <property type="match status" value="1"/>
</dbReference>
<evidence type="ECO:0000256" key="8">
    <source>
        <dbReference type="ARBA" id="ARBA00023170"/>
    </source>
</evidence>
<dbReference type="Proteomes" id="UP000886851">
    <property type="component" value="Unassembled WGS sequence"/>
</dbReference>
<feature type="chain" id="PRO_5039291324" evidence="12">
    <location>
        <begin position="20"/>
        <end position="801"/>
    </location>
</feature>
<dbReference type="GO" id="GO:0044718">
    <property type="term" value="P:siderophore transmembrane transport"/>
    <property type="evidence" value="ECO:0007669"/>
    <property type="project" value="TreeGrafter"/>
</dbReference>
<evidence type="ECO:0000256" key="3">
    <source>
        <dbReference type="ARBA" id="ARBA00022452"/>
    </source>
</evidence>
<dbReference type="GO" id="GO:0009279">
    <property type="term" value="C:cell outer membrane"/>
    <property type="evidence" value="ECO:0007669"/>
    <property type="project" value="UniProtKB-SubCell"/>
</dbReference>
<evidence type="ECO:0000313" key="16">
    <source>
        <dbReference type="Proteomes" id="UP000886851"/>
    </source>
</evidence>
<keyword evidence="4 10" id="KW-0812">Transmembrane</keyword>
<dbReference type="AlphaFoldDB" id="A0A9D1ZJ45"/>
<dbReference type="Pfam" id="PF00593">
    <property type="entry name" value="TonB_dep_Rec_b-barrel"/>
    <property type="match status" value="1"/>
</dbReference>
<keyword evidence="8 15" id="KW-0675">Receptor</keyword>
<name>A0A9D1ZJ45_9BACE</name>
<keyword evidence="5 12" id="KW-0732">Signal</keyword>
<keyword evidence="2 10" id="KW-0813">Transport</keyword>
<dbReference type="PANTHER" id="PTHR30069:SF29">
    <property type="entry name" value="HEMOGLOBIN AND HEMOGLOBIN-HAPTOGLOBIN-BINDING PROTEIN 1-RELATED"/>
    <property type="match status" value="1"/>
</dbReference>
<comment type="subcellular location">
    <subcellularLocation>
        <location evidence="1 10">Cell outer membrane</location>
        <topology evidence="1 10">Multi-pass membrane protein</topology>
    </subcellularLocation>
</comment>
<dbReference type="InterPro" id="IPR000531">
    <property type="entry name" value="Beta-barrel_TonB"/>
</dbReference>
<protein>
    <submittedName>
        <fullName evidence="15">TonB-dependent receptor plug domain-containing protein</fullName>
    </submittedName>
</protein>
<feature type="domain" description="TonB-dependent receptor-like beta-barrel" evidence="13">
    <location>
        <begin position="357"/>
        <end position="770"/>
    </location>
</feature>
<feature type="signal peptide" evidence="12">
    <location>
        <begin position="1"/>
        <end position="19"/>
    </location>
</feature>
<dbReference type="InterPro" id="IPR012910">
    <property type="entry name" value="Plug_dom"/>
</dbReference>
<evidence type="ECO:0000259" key="14">
    <source>
        <dbReference type="Pfam" id="PF07715"/>
    </source>
</evidence>
<accession>A0A9D1ZJ45</accession>
<evidence type="ECO:0000259" key="13">
    <source>
        <dbReference type="Pfam" id="PF00593"/>
    </source>
</evidence>
<dbReference type="SUPFAM" id="SSF56935">
    <property type="entry name" value="Porins"/>
    <property type="match status" value="1"/>
</dbReference>
<evidence type="ECO:0000256" key="4">
    <source>
        <dbReference type="ARBA" id="ARBA00022692"/>
    </source>
</evidence>
<comment type="similarity">
    <text evidence="10 11">Belongs to the TonB-dependent receptor family.</text>
</comment>
<evidence type="ECO:0000256" key="12">
    <source>
        <dbReference type="SAM" id="SignalP"/>
    </source>
</evidence>
<comment type="caution">
    <text evidence="15">The sequence shown here is derived from an EMBL/GenBank/DDBJ whole genome shotgun (WGS) entry which is preliminary data.</text>
</comment>
<evidence type="ECO:0000256" key="11">
    <source>
        <dbReference type="RuleBase" id="RU003357"/>
    </source>
</evidence>
<dbReference type="InterPro" id="IPR039426">
    <property type="entry name" value="TonB-dep_rcpt-like"/>
</dbReference>
<dbReference type="InterPro" id="IPR037066">
    <property type="entry name" value="Plug_dom_sf"/>
</dbReference>
<keyword evidence="9 10" id="KW-0998">Cell outer membrane</keyword>
<dbReference type="Gene3D" id="2.170.130.10">
    <property type="entry name" value="TonB-dependent receptor, plug domain"/>
    <property type="match status" value="1"/>
</dbReference>
<feature type="domain" description="TonB-dependent receptor plug" evidence="14">
    <location>
        <begin position="127"/>
        <end position="234"/>
    </location>
</feature>
<dbReference type="PROSITE" id="PS52016">
    <property type="entry name" value="TONB_DEPENDENT_REC_3"/>
    <property type="match status" value="1"/>
</dbReference>
<evidence type="ECO:0000256" key="9">
    <source>
        <dbReference type="ARBA" id="ARBA00023237"/>
    </source>
</evidence>
<evidence type="ECO:0000256" key="5">
    <source>
        <dbReference type="ARBA" id="ARBA00022729"/>
    </source>
</evidence>
<keyword evidence="3 10" id="KW-1134">Transmembrane beta strand</keyword>
<proteinExistence type="inferred from homology"/>
<reference evidence="15" key="1">
    <citation type="journal article" date="2021" name="PeerJ">
        <title>Extensive microbial diversity within the chicken gut microbiome revealed by metagenomics and culture.</title>
        <authorList>
            <person name="Gilroy R."/>
            <person name="Ravi A."/>
            <person name="Getino M."/>
            <person name="Pursley I."/>
            <person name="Horton D.L."/>
            <person name="Alikhan N.F."/>
            <person name="Baker D."/>
            <person name="Gharbi K."/>
            <person name="Hall N."/>
            <person name="Watson M."/>
            <person name="Adriaenssens E.M."/>
            <person name="Foster-Nyarko E."/>
            <person name="Jarju S."/>
            <person name="Secka A."/>
            <person name="Antonio M."/>
            <person name="Oren A."/>
            <person name="Chaudhuri R.R."/>
            <person name="La Ragione R."/>
            <person name="Hildebrand F."/>
            <person name="Pallen M.J."/>
        </authorList>
    </citation>
    <scope>NUCLEOTIDE SEQUENCE</scope>
    <source>
        <strain evidence="15">Gambia2-208</strain>
    </source>
</reference>
<evidence type="ECO:0000256" key="10">
    <source>
        <dbReference type="PROSITE-ProRule" id="PRU01360"/>
    </source>
</evidence>
<evidence type="ECO:0000256" key="2">
    <source>
        <dbReference type="ARBA" id="ARBA00022448"/>
    </source>
</evidence>
<organism evidence="15 16">
    <name type="scientific">Candidatus Bacteroides pullicola</name>
    <dbReference type="NCBI Taxonomy" id="2838475"/>
    <lineage>
        <taxon>Bacteria</taxon>
        <taxon>Pseudomonadati</taxon>
        <taxon>Bacteroidota</taxon>
        <taxon>Bacteroidia</taxon>
        <taxon>Bacteroidales</taxon>
        <taxon>Bacteroidaceae</taxon>
        <taxon>Bacteroides</taxon>
    </lineage>
</organism>
<dbReference type="PANTHER" id="PTHR30069">
    <property type="entry name" value="TONB-DEPENDENT OUTER MEMBRANE RECEPTOR"/>
    <property type="match status" value="1"/>
</dbReference>
<evidence type="ECO:0000256" key="7">
    <source>
        <dbReference type="ARBA" id="ARBA00023136"/>
    </source>
</evidence>
<reference evidence="15" key="2">
    <citation type="submission" date="2021-04" db="EMBL/GenBank/DDBJ databases">
        <authorList>
            <person name="Gilroy R."/>
        </authorList>
    </citation>
    <scope>NUCLEOTIDE SEQUENCE</scope>
    <source>
        <strain evidence="15">Gambia2-208</strain>
    </source>
</reference>
<dbReference type="EMBL" id="DXCV01000061">
    <property type="protein sequence ID" value="HIY88873.1"/>
    <property type="molecule type" value="Genomic_DNA"/>
</dbReference>
<evidence type="ECO:0000256" key="1">
    <source>
        <dbReference type="ARBA" id="ARBA00004571"/>
    </source>
</evidence>
<dbReference type="Gene3D" id="2.40.170.20">
    <property type="entry name" value="TonB-dependent receptor, beta-barrel domain"/>
    <property type="match status" value="1"/>
</dbReference>
<dbReference type="GO" id="GO:0015344">
    <property type="term" value="F:siderophore uptake transmembrane transporter activity"/>
    <property type="evidence" value="ECO:0007669"/>
    <property type="project" value="TreeGrafter"/>
</dbReference>
<keyword evidence="7 10" id="KW-0472">Membrane</keyword>
<keyword evidence="6 11" id="KW-0798">TonB box</keyword>
<evidence type="ECO:0000256" key="6">
    <source>
        <dbReference type="ARBA" id="ARBA00023077"/>
    </source>
</evidence>